<feature type="domain" description="C2H2-type" evidence="9">
    <location>
        <begin position="87"/>
        <end position="114"/>
    </location>
</feature>
<keyword evidence="11" id="KW-1185">Reference proteome</keyword>
<evidence type="ECO:0000256" key="4">
    <source>
        <dbReference type="ARBA" id="ARBA00022771"/>
    </source>
</evidence>
<keyword evidence="2" id="KW-0479">Metal-binding</keyword>
<dbReference type="SUPFAM" id="SSF57667">
    <property type="entry name" value="beta-beta-alpha zinc fingers"/>
    <property type="match status" value="1"/>
</dbReference>
<keyword evidence="4 8" id="KW-0863">Zinc-finger</keyword>
<gene>
    <name evidence="10" type="ORF">NQ317_001876</name>
</gene>
<evidence type="ECO:0000256" key="5">
    <source>
        <dbReference type="ARBA" id="ARBA00022833"/>
    </source>
</evidence>
<dbReference type="EMBL" id="JAPWTJ010001230">
    <property type="protein sequence ID" value="KAJ8973140.1"/>
    <property type="molecule type" value="Genomic_DNA"/>
</dbReference>
<evidence type="ECO:0000256" key="3">
    <source>
        <dbReference type="ARBA" id="ARBA00022737"/>
    </source>
</evidence>
<evidence type="ECO:0000259" key="9">
    <source>
        <dbReference type="PROSITE" id="PS50157"/>
    </source>
</evidence>
<dbReference type="Pfam" id="PF00096">
    <property type="entry name" value="zf-C2H2"/>
    <property type="match status" value="1"/>
</dbReference>
<protein>
    <recommendedName>
        <fullName evidence="9">C2H2-type domain-containing protein</fullName>
    </recommendedName>
</protein>
<comment type="subcellular location">
    <subcellularLocation>
        <location evidence="1">Nucleus</location>
    </subcellularLocation>
</comment>
<keyword evidence="7" id="KW-0539">Nucleus</keyword>
<comment type="caution">
    <text evidence="10">The sequence shown here is derived from an EMBL/GenBank/DDBJ whole genome shotgun (WGS) entry which is preliminary data.</text>
</comment>
<evidence type="ECO:0000313" key="11">
    <source>
        <dbReference type="Proteomes" id="UP001162164"/>
    </source>
</evidence>
<dbReference type="SMART" id="SM00355">
    <property type="entry name" value="ZnF_C2H2"/>
    <property type="match status" value="3"/>
</dbReference>
<keyword evidence="3" id="KW-0677">Repeat</keyword>
<evidence type="ECO:0000256" key="2">
    <source>
        <dbReference type="ARBA" id="ARBA00022723"/>
    </source>
</evidence>
<proteinExistence type="predicted"/>
<dbReference type="Proteomes" id="UP001162164">
    <property type="component" value="Unassembled WGS sequence"/>
</dbReference>
<accession>A0ABQ9J558</accession>
<sequence length="171" mass="20060">MDYVVCASCAGTLTWFLNFAKRCEGTEEKINLYREIQQDEYIIKLSNVLTFLCEDIQCNNVNTKKEGALDNLEHGFKGPVVKEVEIYTCEMCEYQTKHKSNLTRHLLVHRKNSEVKMFECDTCQYKTKHKSCLNRHLLVHGENSDVKMYRCETCHYKARHKSSLDRHIFGP</sequence>
<evidence type="ECO:0000256" key="7">
    <source>
        <dbReference type="ARBA" id="ARBA00023242"/>
    </source>
</evidence>
<feature type="domain" description="C2H2-type" evidence="9">
    <location>
        <begin position="118"/>
        <end position="145"/>
    </location>
</feature>
<dbReference type="PROSITE" id="PS50157">
    <property type="entry name" value="ZINC_FINGER_C2H2_2"/>
    <property type="match status" value="2"/>
</dbReference>
<dbReference type="InterPro" id="IPR013087">
    <property type="entry name" value="Znf_C2H2_type"/>
</dbReference>
<dbReference type="PANTHER" id="PTHR24392">
    <property type="entry name" value="ZINC FINGER PROTEIN"/>
    <property type="match status" value="1"/>
</dbReference>
<evidence type="ECO:0000256" key="6">
    <source>
        <dbReference type="ARBA" id="ARBA00023125"/>
    </source>
</evidence>
<reference evidence="10" key="1">
    <citation type="journal article" date="2023" name="Insect Mol. Biol.">
        <title>Genome sequencing provides insights into the evolution of gene families encoding plant cell wall-degrading enzymes in longhorned beetles.</title>
        <authorList>
            <person name="Shin N.R."/>
            <person name="Okamura Y."/>
            <person name="Kirsch R."/>
            <person name="Pauchet Y."/>
        </authorList>
    </citation>
    <scope>NUCLEOTIDE SEQUENCE</scope>
    <source>
        <strain evidence="10">MMC_N1</strain>
    </source>
</reference>
<keyword evidence="5" id="KW-0862">Zinc</keyword>
<dbReference type="InterPro" id="IPR036236">
    <property type="entry name" value="Znf_C2H2_sf"/>
</dbReference>
<organism evidence="10 11">
    <name type="scientific">Molorchus minor</name>
    <dbReference type="NCBI Taxonomy" id="1323400"/>
    <lineage>
        <taxon>Eukaryota</taxon>
        <taxon>Metazoa</taxon>
        <taxon>Ecdysozoa</taxon>
        <taxon>Arthropoda</taxon>
        <taxon>Hexapoda</taxon>
        <taxon>Insecta</taxon>
        <taxon>Pterygota</taxon>
        <taxon>Neoptera</taxon>
        <taxon>Endopterygota</taxon>
        <taxon>Coleoptera</taxon>
        <taxon>Polyphaga</taxon>
        <taxon>Cucujiformia</taxon>
        <taxon>Chrysomeloidea</taxon>
        <taxon>Cerambycidae</taxon>
        <taxon>Lamiinae</taxon>
        <taxon>Monochamini</taxon>
        <taxon>Molorchus</taxon>
    </lineage>
</organism>
<name>A0ABQ9J558_9CUCU</name>
<evidence type="ECO:0000313" key="10">
    <source>
        <dbReference type="EMBL" id="KAJ8973140.1"/>
    </source>
</evidence>
<dbReference type="Gene3D" id="3.30.160.60">
    <property type="entry name" value="Classic Zinc Finger"/>
    <property type="match status" value="2"/>
</dbReference>
<evidence type="ECO:0000256" key="1">
    <source>
        <dbReference type="ARBA" id="ARBA00004123"/>
    </source>
</evidence>
<keyword evidence="6" id="KW-0238">DNA-binding</keyword>
<evidence type="ECO:0000256" key="8">
    <source>
        <dbReference type="PROSITE-ProRule" id="PRU00042"/>
    </source>
</evidence>